<sequence length="64" mass="6263">MQLQFLSIASLVTAALAVNTTVVTITSCSGGCNASTYEGNAQANRPLGYVAGGAALAAGALLAF</sequence>
<keyword evidence="3" id="KW-1185">Reference proteome</keyword>
<gene>
    <name evidence="2" type="ORF">CANTEDRAFT_112625</name>
</gene>
<dbReference type="EMBL" id="GL996512">
    <property type="protein sequence ID" value="EGV66167.1"/>
    <property type="molecule type" value="Genomic_DNA"/>
</dbReference>
<reference evidence="2 3" key="1">
    <citation type="journal article" date="2011" name="Proc. Natl. Acad. Sci. U.S.A.">
        <title>Comparative genomics of xylose-fermenting fungi for enhanced biofuel production.</title>
        <authorList>
            <person name="Wohlbach D.J."/>
            <person name="Kuo A."/>
            <person name="Sato T.K."/>
            <person name="Potts K.M."/>
            <person name="Salamov A.A."/>
            <person name="LaButti K.M."/>
            <person name="Sun H."/>
            <person name="Clum A."/>
            <person name="Pangilinan J.L."/>
            <person name="Lindquist E.A."/>
            <person name="Lucas S."/>
            <person name="Lapidus A."/>
            <person name="Jin M."/>
            <person name="Gunawan C."/>
            <person name="Balan V."/>
            <person name="Dale B.E."/>
            <person name="Jeffries T.W."/>
            <person name="Zinkel R."/>
            <person name="Barry K.W."/>
            <person name="Grigoriev I.V."/>
            <person name="Gasch A.P."/>
        </authorList>
    </citation>
    <scope>NUCLEOTIDE SEQUENCE [LARGE SCALE GENOMIC DNA]</scope>
    <source>
        <strain evidence="2">ATCC 10573</strain>
        <strain evidence="3">ATCC 10573 / BCRC 21748 / CBS 615 / JCM 9827 / NBRC 10315 / NRRL Y-1498 / VKM Y-70</strain>
    </source>
</reference>
<name>G3AY38_CANTC</name>
<proteinExistence type="predicted"/>
<evidence type="ECO:0000256" key="1">
    <source>
        <dbReference type="SAM" id="SignalP"/>
    </source>
</evidence>
<evidence type="ECO:0000313" key="3">
    <source>
        <dbReference type="Proteomes" id="UP000000707"/>
    </source>
</evidence>
<organism evidence="3">
    <name type="scientific">Candida tenuis (strain ATCC 10573 / BCRC 21748 / CBS 615 / JCM 9827 / NBRC 10315 / NRRL Y-1498 / VKM Y-70)</name>
    <name type="common">Yeast</name>
    <name type="synonym">Yamadazyma tenuis</name>
    <dbReference type="NCBI Taxonomy" id="590646"/>
    <lineage>
        <taxon>Eukaryota</taxon>
        <taxon>Fungi</taxon>
        <taxon>Dikarya</taxon>
        <taxon>Ascomycota</taxon>
        <taxon>Saccharomycotina</taxon>
        <taxon>Pichiomycetes</taxon>
        <taxon>Debaryomycetaceae</taxon>
        <taxon>Yamadazyma</taxon>
    </lineage>
</organism>
<accession>G3AY38</accession>
<keyword evidence="1" id="KW-0732">Signal</keyword>
<evidence type="ECO:0000313" key="2">
    <source>
        <dbReference type="EMBL" id="EGV66166.1"/>
    </source>
</evidence>
<feature type="chain" id="PRO_5010833521" evidence="1">
    <location>
        <begin position="18"/>
        <end position="64"/>
    </location>
</feature>
<feature type="signal peptide" evidence="1">
    <location>
        <begin position="1"/>
        <end position="17"/>
    </location>
</feature>
<dbReference type="OrthoDB" id="4025341at2759"/>
<dbReference type="HOGENOM" id="CLU_2867457_0_0_1"/>
<dbReference type="EMBL" id="GL996512">
    <property type="protein sequence ID" value="EGV66166.1"/>
    <property type="molecule type" value="Genomic_DNA"/>
</dbReference>
<dbReference type="Proteomes" id="UP000000707">
    <property type="component" value="Unassembled WGS sequence"/>
</dbReference>
<dbReference type="AlphaFoldDB" id="G3AY38"/>
<protein>
    <submittedName>
        <fullName evidence="2">Uncharacterized protein</fullName>
    </submittedName>
</protein>